<evidence type="ECO:0000313" key="1">
    <source>
        <dbReference type="EMBL" id="UYF71147.1"/>
    </source>
</evidence>
<sequence>MPNQTTTSLNKAFQVLTELDKPVKDYFFCLKEIHALHNAVIHFIGNESNPQF</sequence>
<protein>
    <submittedName>
        <fullName evidence="1">Uncharacterized protein</fullName>
    </submittedName>
</protein>
<organism evidence="1 2">
    <name type="scientific">Acinetobacter ursingii</name>
    <dbReference type="NCBI Taxonomy" id="108980"/>
    <lineage>
        <taxon>Bacteria</taxon>
        <taxon>Pseudomonadati</taxon>
        <taxon>Pseudomonadota</taxon>
        <taxon>Gammaproteobacteria</taxon>
        <taxon>Moraxellales</taxon>
        <taxon>Moraxellaceae</taxon>
        <taxon>Acinetobacter</taxon>
    </lineage>
</organism>
<dbReference type="RefSeq" id="WP_263512365.1">
    <property type="nucleotide sequence ID" value="NZ_CP089051.1"/>
</dbReference>
<reference evidence="1" key="1">
    <citation type="journal article" date="2022" name="J Glob Antimicrob Resist">
        <title>Comparative analysis of IMP-4- and OXA-58-containing plasmids of three carbapenemase-producing Acinetobacter ursingii strains in the Netherlands.</title>
        <authorList>
            <person name="Hendrickx A.P.A."/>
            <person name="Schade R.P."/>
            <person name="Landman F."/>
            <person name="Bosch T."/>
            <person name="Schouls L.M."/>
            <person name="van Dijk K."/>
        </authorList>
    </citation>
    <scope>NUCLEOTIDE SEQUENCE</scope>
    <source>
        <strain evidence="1">RIVM_C010559</strain>
    </source>
</reference>
<evidence type="ECO:0000313" key="2">
    <source>
        <dbReference type="Proteomes" id="UP001164064"/>
    </source>
</evidence>
<proteinExistence type="predicted"/>
<dbReference type="EMBL" id="CP089051">
    <property type="protein sequence ID" value="UYF71147.1"/>
    <property type="molecule type" value="Genomic_DNA"/>
</dbReference>
<accession>A0AA46N9F5</accession>
<dbReference type="AlphaFoldDB" id="A0AA46N9F5"/>
<dbReference type="Proteomes" id="UP001164064">
    <property type="component" value="Chromosome"/>
</dbReference>
<gene>
    <name evidence="1" type="ORF">LSO60_12935</name>
</gene>
<name>A0AA46N9F5_9GAMM</name>